<dbReference type="EMBL" id="JAVYII010000001">
    <property type="protein sequence ID" value="MDT9592037.1"/>
    <property type="molecule type" value="Genomic_DNA"/>
</dbReference>
<feature type="transmembrane region" description="Helical" evidence="2">
    <location>
        <begin position="21"/>
        <end position="43"/>
    </location>
</feature>
<feature type="transmembrane region" description="Helical" evidence="2">
    <location>
        <begin position="143"/>
        <end position="164"/>
    </location>
</feature>
<feature type="region of interest" description="Disordered" evidence="1">
    <location>
        <begin position="444"/>
        <end position="479"/>
    </location>
</feature>
<keyword evidence="2" id="KW-1133">Transmembrane helix</keyword>
<organism evidence="4 5">
    <name type="scientific">Nocardioides imazamoxiresistens</name>
    <dbReference type="NCBI Taxonomy" id="3231893"/>
    <lineage>
        <taxon>Bacteria</taxon>
        <taxon>Bacillati</taxon>
        <taxon>Actinomycetota</taxon>
        <taxon>Actinomycetes</taxon>
        <taxon>Propionibacteriales</taxon>
        <taxon>Nocardioidaceae</taxon>
        <taxon>Nocardioides</taxon>
    </lineage>
</organism>
<dbReference type="Pfam" id="PF07786">
    <property type="entry name" value="HGSNAT_cat"/>
    <property type="match status" value="1"/>
</dbReference>
<feature type="transmembrane region" description="Helical" evidence="2">
    <location>
        <begin position="63"/>
        <end position="81"/>
    </location>
</feature>
<feature type="transmembrane region" description="Helical" evidence="2">
    <location>
        <begin position="344"/>
        <end position="362"/>
    </location>
</feature>
<keyword evidence="5" id="KW-1185">Reference proteome</keyword>
<gene>
    <name evidence="4" type="ORF">RDV89_03095</name>
</gene>
<feature type="transmembrane region" description="Helical" evidence="2">
    <location>
        <begin position="209"/>
        <end position="233"/>
    </location>
</feature>
<keyword evidence="2" id="KW-0812">Transmembrane</keyword>
<feature type="transmembrane region" description="Helical" evidence="2">
    <location>
        <begin position="176"/>
        <end position="197"/>
    </location>
</feature>
<accession>A0ABU3PS25</accession>
<evidence type="ECO:0000313" key="4">
    <source>
        <dbReference type="EMBL" id="MDT9592037.1"/>
    </source>
</evidence>
<comment type="caution">
    <text evidence="4">The sequence shown here is derived from an EMBL/GenBank/DDBJ whole genome shotgun (WGS) entry which is preliminary data.</text>
</comment>
<evidence type="ECO:0000256" key="2">
    <source>
        <dbReference type="SAM" id="Phobius"/>
    </source>
</evidence>
<feature type="transmembrane region" description="Helical" evidence="2">
    <location>
        <begin position="93"/>
        <end position="111"/>
    </location>
</feature>
<name>A0ABU3PS25_9ACTN</name>
<protein>
    <submittedName>
        <fullName evidence="4">Heparan-alpha-glucosaminide N-acetyltransferase domain-containing protein</fullName>
    </submittedName>
</protein>
<proteinExistence type="predicted"/>
<reference evidence="4 5" key="1">
    <citation type="submission" date="2023-08" db="EMBL/GenBank/DDBJ databases">
        <title>Nocardioides seae sp. nov., a bacterium isolated from a soil.</title>
        <authorList>
            <person name="Wang X."/>
        </authorList>
    </citation>
    <scope>NUCLEOTIDE SEQUENCE [LARGE SCALE GENOMIC DNA]</scope>
    <source>
        <strain evidence="4 5">YZH12</strain>
    </source>
</reference>
<dbReference type="RefSeq" id="WP_315731204.1">
    <property type="nucleotide sequence ID" value="NZ_JAVYII010000001.1"/>
</dbReference>
<feature type="transmembrane region" description="Helical" evidence="2">
    <location>
        <begin position="369"/>
        <end position="393"/>
    </location>
</feature>
<evidence type="ECO:0000259" key="3">
    <source>
        <dbReference type="Pfam" id="PF07786"/>
    </source>
</evidence>
<dbReference type="Proteomes" id="UP001268542">
    <property type="component" value="Unassembled WGS sequence"/>
</dbReference>
<keyword evidence="2" id="KW-0472">Membrane</keyword>
<feature type="transmembrane region" description="Helical" evidence="2">
    <location>
        <begin position="408"/>
        <end position="427"/>
    </location>
</feature>
<evidence type="ECO:0000313" key="5">
    <source>
        <dbReference type="Proteomes" id="UP001268542"/>
    </source>
</evidence>
<feature type="transmembrane region" description="Helical" evidence="2">
    <location>
        <begin position="117"/>
        <end position="136"/>
    </location>
</feature>
<feature type="compositionally biased region" description="Pro residues" evidence="1">
    <location>
        <begin position="447"/>
        <end position="462"/>
    </location>
</feature>
<evidence type="ECO:0000256" key="1">
    <source>
        <dbReference type="SAM" id="MobiDB-lite"/>
    </source>
</evidence>
<dbReference type="InterPro" id="IPR012429">
    <property type="entry name" value="HGSNAT_cat"/>
</dbReference>
<feature type="domain" description="Heparan-alpha-glucosaminide N-acetyltransferase catalytic" evidence="3">
    <location>
        <begin position="20"/>
        <end position="203"/>
    </location>
</feature>
<sequence length="479" mass="49103">MTTTVPSPLARLRAFGAPPRLLGLDVARAVAVIGMVGAHVGAVRGPFTWSEPSTWTDVVNGRSSILFAVLAGVSVALVTGRSRRPAPSELPGMRLRLVGRGAAIFVVGVVLELLSTGIAVILTLYGLLYVAALPFLRWRRRWLWTAVAFLTLAGPPLLVVAAILTPGGWFEGDGATLVLGTYPLPVWLAFLLAGLAVGRTDLGRVRTGVALLVAGAAVSAAGYGAAAATSAYVDGLWGESESYDSWSSSAYTELDGGTEVVTVPGEDVDLSGMVCDVGAGGVDDGWASCYAEAGTSDDVASGYVEYDAYEEPSYAERVRGSQPWAQVQLAWLADEPHSGGTLEILGSGGLAVAVIGLCLLVARPLRWALVPLAALGSMPLTAYAAHVVAVLVVEGPDSESLPDDDGTWAWMVLGLAVGTTAWALLLGRGPLERLVGRAAAATAAGLPPAPASAPVPPTPPTMPSADATRARPPAGSGPS</sequence>